<keyword evidence="4" id="KW-1185">Reference proteome</keyword>
<evidence type="ECO:0000313" key="4">
    <source>
        <dbReference type="Proteomes" id="UP000836404"/>
    </source>
</evidence>
<gene>
    <name evidence="3" type="ORF">JKILLFL_G2394</name>
</gene>
<comment type="caution">
    <text evidence="3">The sequence shown here is derived from an EMBL/GenBank/DDBJ whole genome shotgun (WGS) entry which is preliminary data.</text>
</comment>
<evidence type="ECO:0000256" key="1">
    <source>
        <dbReference type="ARBA" id="ARBA00022664"/>
    </source>
</evidence>
<evidence type="ECO:0000313" key="3">
    <source>
        <dbReference type="EMBL" id="CAD6962712.1"/>
    </source>
</evidence>
<sequence length="320" mass="34147">SQHLHIAIKGVANKARSGKSSSSGGKKKSSSSPSSSQATSGSSKGKGNSNGNSKRLLCYGCGARDHEGLDCPVASHLLPGNGTICWTCHKQGHVKSESLKSISSSGKAAAALESFPDAAEMLAAMFEPSVLAASTTSTMTPFMIDSGRTVWDGWGVHNETTGMIVFSRNVSFGPKLSSKVTELSEPPNIVQLDVEPGDPGFLEYDEEDISDDDADPAVADRPQGIRRLPARAGRGQRSSAFRDTYAAFMQESEGFLCKIALVDDDPTSYGDAMSSPERQQWAKAFEAELGYLIKNETLEEVVLPHGAKVVSTKQRSAWVW</sequence>
<feature type="non-terminal residue" evidence="3">
    <location>
        <position position="320"/>
    </location>
</feature>
<evidence type="ECO:0000256" key="2">
    <source>
        <dbReference type="SAM" id="MobiDB-lite"/>
    </source>
</evidence>
<organism evidence="3 4">
    <name type="scientific">Tilletia laevis</name>
    <dbReference type="NCBI Taxonomy" id="157183"/>
    <lineage>
        <taxon>Eukaryota</taxon>
        <taxon>Fungi</taxon>
        <taxon>Dikarya</taxon>
        <taxon>Basidiomycota</taxon>
        <taxon>Ustilaginomycotina</taxon>
        <taxon>Exobasidiomycetes</taxon>
        <taxon>Tilletiales</taxon>
        <taxon>Tilletiaceae</taxon>
        <taxon>Tilletia</taxon>
    </lineage>
</organism>
<dbReference type="GO" id="GO:0006397">
    <property type="term" value="P:mRNA processing"/>
    <property type="evidence" value="ECO:0007669"/>
    <property type="project" value="UniProtKB-KW"/>
</dbReference>
<dbReference type="Gene3D" id="4.10.60.10">
    <property type="entry name" value="Zinc finger, CCHC-type"/>
    <property type="match status" value="1"/>
</dbReference>
<dbReference type="GO" id="GO:0003676">
    <property type="term" value="F:nucleic acid binding"/>
    <property type="evidence" value="ECO:0007669"/>
    <property type="project" value="InterPro"/>
</dbReference>
<proteinExistence type="predicted"/>
<protein>
    <recommendedName>
        <fullName evidence="5">CCHC-type domain-containing protein</fullName>
    </recommendedName>
</protein>
<feature type="region of interest" description="Disordered" evidence="2">
    <location>
        <begin position="1"/>
        <end position="49"/>
    </location>
</feature>
<dbReference type="SUPFAM" id="SSF57756">
    <property type="entry name" value="Retrovirus zinc finger-like domains"/>
    <property type="match status" value="1"/>
</dbReference>
<accession>A0A9N8M896</accession>
<dbReference type="Proteomes" id="UP000836404">
    <property type="component" value="Unassembled WGS sequence"/>
</dbReference>
<dbReference type="GO" id="GO:0008270">
    <property type="term" value="F:zinc ion binding"/>
    <property type="evidence" value="ECO:0007669"/>
    <property type="project" value="InterPro"/>
</dbReference>
<name>A0A9N8M896_9BASI</name>
<feature type="compositionally biased region" description="Low complexity" evidence="2">
    <location>
        <begin position="18"/>
        <end position="49"/>
    </location>
</feature>
<keyword evidence="1" id="KW-0507">mRNA processing</keyword>
<dbReference type="InterPro" id="IPR036875">
    <property type="entry name" value="Znf_CCHC_sf"/>
</dbReference>
<feature type="non-terminal residue" evidence="3">
    <location>
        <position position="1"/>
    </location>
</feature>
<evidence type="ECO:0008006" key="5">
    <source>
        <dbReference type="Google" id="ProtNLM"/>
    </source>
</evidence>
<dbReference type="AlphaFoldDB" id="A0A9N8M896"/>
<reference evidence="3 4" key="1">
    <citation type="submission" date="2020-10" db="EMBL/GenBank/DDBJ databases">
        <authorList>
            <person name="Sedaghatjoo S."/>
        </authorList>
    </citation>
    <scope>NUCLEOTIDE SEQUENCE [LARGE SCALE GENOMIC DNA]</scope>
    <source>
        <strain evidence="3 4">LLFL</strain>
    </source>
</reference>
<dbReference type="EMBL" id="CAJHJF010007342">
    <property type="protein sequence ID" value="CAD6962712.1"/>
    <property type="molecule type" value="Genomic_DNA"/>
</dbReference>